<keyword evidence="4" id="KW-0874">Quinone</keyword>
<gene>
    <name evidence="16" type="ORF">NE536_19300</name>
</gene>
<evidence type="ECO:0000259" key="15">
    <source>
        <dbReference type="Pfam" id="PF07992"/>
    </source>
</evidence>
<dbReference type="SUPFAM" id="SSF51905">
    <property type="entry name" value="FAD/NAD(P)-binding domain"/>
    <property type="match status" value="2"/>
</dbReference>
<feature type="domain" description="FAD/NAD(P)-binding" evidence="15">
    <location>
        <begin position="3"/>
        <end position="302"/>
    </location>
</feature>
<dbReference type="GO" id="GO:0048038">
    <property type="term" value="F:quinone binding"/>
    <property type="evidence" value="ECO:0007669"/>
    <property type="project" value="UniProtKB-KW"/>
</dbReference>
<dbReference type="InterPro" id="IPR051169">
    <property type="entry name" value="NADH-Q_oxidoreductase"/>
</dbReference>
<keyword evidence="3" id="KW-0285">Flavoprotein</keyword>
<evidence type="ECO:0000256" key="14">
    <source>
        <dbReference type="ARBA" id="ARBA00081101"/>
    </source>
</evidence>
<comment type="catalytic activity">
    <reaction evidence="9">
        <text>n a quinone + n hydrogen sulfide + n H(+) = polysulfur(n-2) + n a quinol</text>
        <dbReference type="Rhea" id="RHEA:30239"/>
        <dbReference type="Rhea" id="RHEA-COMP:19475"/>
        <dbReference type="ChEBI" id="CHEBI:15378"/>
        <dbReference type="ChEBI" id="CHEBI:17909"/>
        <dbReference type="ChEBI" id="CHEBI:24646"/>
        <dbReference type="ChEBI" id="CHEBI:29919"/>
        <dbReference type="ChEBI" id="CHEBI:132124"/>
        <dbReference type="EC" id="1.8.5.4"/>
    </reaction>
</comment>
<evidence type="ECO:0000256" key="13">
    <source>
        <dbReference type="ARBA" id="ARBA00071264"/>
    </source>
</evidence>
<evidence type="ECO:0000256" key="2">
    <source>
        <dbReference type="ARBA" id="ARBA00004170"/>
    </source>
</evidence>
<keyword evidence="6" id="KW-0274">FAD</keyword>
<sequence>MKRVIVIGAGLGGVSAAFELKQRLPADCEVGVISEGDYFQFVPSNPWIALGERTRDEISLPIGAYLNKRKISYSGEGVTYIDPIKRQLTLGNGSTDHYDYLVICSGPKLAFENVPGAGPEGFTQSICTLDHAEKAYACFQQLLASPGPVVVGALQGASCFGPAYEYVLSLEHLLRKHKIRQHVPITFVTSEPYVGHMGLGGVGDSKSLMEHEFRERSIKWICNAKTTHFEPGMAYVDELDRRGEVEFQHELPFSLAMFLPPFKGSAAIAAVPELCNEKGFVLTDSYQRSPRYPEIYAAGVCVALPPLEKTPVPIGVPKTGFMIESMTTAIVDNILASLKGESPNTKPTLNAICLADMGDKGAAFVALPQNPPRNANWTSMGKWVHVAKIAFEKYFLYKVRHGTSEPIYEKYVLGSLGIHRTHEPEDPKPPQE</sequence>
<comment type="similarity">
    <text evidence="11">Belongs to the SQRD family.</text>
</comment>
<dbReference type="Pfam" id="PF07992">
    <property type="entry name" value="Pyr_redox_2"/>
    <property type="match status" value="1"/>
</dbReference>
<comment type="subcellular location">
    <subcellularLocation>
        <location evidence="2">Membrane</location>
        <topology evidence="2">Peripheral membrane protein</topology>
    </subcellularLocation>
</comment>
<keyword evidence="17" id="KW-1185">Reference proteome</keyword>
<keyword evidence="7" id="KW-0560">Oxidoreductase</keyword>
<evidence type="ECO:0000256" key="8">
    <source>
        <dbReference type="ARBA" id="ARBA00023136"/>
    </source>
</evidence>
<evidence type="ECO:0000256" key="6">
    <source>
        <dbReference type="ARBA" id="ARBA00022827"/>
    </source>
</evidence>
<keyword evidence="8" id="KW-0472">Membrane</keyword>
<dbReference type="PANTHER" id="PTHR42913">
    <property type="entry name" value="APOPTOSIS-INDUCING FACTOR 1"/>
    <property type="match status" value="1"/>
</dbReference>
<dbReference type="RefSeq" id="WP_261273707.1">
    <property type="nucleotide sequence ID" value="NZ_JAMTCC010000043.1"/>
</dbReference>
<dbReference type="InterPro" id="IPR036188">
    <property type="entry name" value="FAD/NAD-bd_sf"/>
</dbReference>
<dbReference type="GO" id="GO:0019646">
    <property type="term" value="P:aerobic electron transport chain"/>
    <property type="evidence" value="ECO:0007669"/>
    <property type="project" value="TreeGrafter"/>
</dbReference>
<evidence type="ECO:0000256" key="1">
    <source>
        <dbReference type="ARBA" id="ARBA00001974"/>
    </source>
</evidence>
<comment type="function">
    <text evidence="10">Catalyzes the oxidation of hydrogen sulfide, with the help of a quinone. Consecutive reaction cycles lead to the accumulation of a polysulfide product on the active site Cys residues; these products are released when they exceed a critical length, typically as cyclooctasulfur.</text>
</comment>
<dbReference type="AlphaFoldDB" id="A0A9X2WXH5"/>
<dbReference type="PANTHER" id="PTHR42913:SF6">
    <property type="entry name" value="SULFIDE-QUINONE REDUCTASE"/>
    <property type="match status" value="1"/>
</dbReference>
<organism evidence="16 17">
    <name type="scientific">Shewanella septentrionalis</name>
    <dbReference type="NCBI Taxonomy" id="2952223"/>
    <lineage>
        <taxon>Bacteria</taxon>
        <taxon>Pseudomonadati</taxon>
        <taxon>Pseudomonadota</taxon>
        <taxon>Gammaproteobacteria</taxon>
        <taxon>Alteromonadales</taxon>
        <taxon>Shewanellaceae</taxon>
        <taxon>Shewanella</taxon>
    </lineage>
</organism>
<evidence type="ECO:0000256" key="4">
    <source>
        <dbReference type="ARBA" id="ARBA00022719"/>
    </source>
</evidence>
<dbReference type="GO" id="GO:0016020">
    <property type="term" value="C:membrane"/>
    <property type="evidence" value="ECO:0007669"/>
    <property type="project" value="UniProtKB-SubCell"/>
</dbReference>
<dbReference type="EC" id="1.8.5.4" evidence="12"/>
<evidence type="ECO:0000313" key="17">
    <source>
        <dbReference type="Proteomes" id="UP001155604"/>
    </source>
</evidence>
<dbReference type="GO" id="GO:0070224">
    <property type="term" value="F:sulfide:quinone oxidoreductase activity"/>
    <property type="evidence" value="ECO:0007669"/>
    <property type="project" value="UniProtKB-EC"/>
</dbReference>
<evidence type="ECO:0000256" key="11">
    <source>
        <dbReference type="ARBA" id="ARBA00060891"/>
    </source>
</evidence>
<dbReference type="GO" id="GO:0000166">
    <property type="term" value="F:nucleotide binding"/>
    <property type="evidence" value="ECO:0007669"/>
    <property type="project" value="UniProtKB-KW"/>
</dbReference>
<evidence type="ECO:0000256" key="5">
    <source>
        <dbReference type="ARBA" id="ARBA00022741"/>
    </source>
</evidence>
<proteinExistence type="inferred from homology"/>
<evidence type="ECO:0000256" key="10">
    <source>
        <dbReference type="ARBA" id="ARBA00054727"/>
    </source>
</evidence>
<dbReference type="FunFam" id="3.50.50.100:FF:000017">
    <property type="entry name" value="Sulfide-quinone reductase"/>
    <property type="match status" value="1"/>
</dbReference>
<evidence type="ECO:0000256" key="7">
    <source>
        <dbReference type="ARBA" id="ARBA00023002"/>
    </source>
</evidence>
<evidence type="ECO:0000313" key="16">
    <source>
        <dbReference type="EMBL" id="MCT7947499.1"/>
    </source>
</evidence>
<keyword evidence="5" id="KW-0547">Nucleotide-binding</keyword>
<dbReference type="InterPro" id="IPR023753">
    <property type="entry name" value="FAD/NAD-binding_dom"/>
</dbReference>
<dbReference type="Gene3D" id="3.50.50.100">
    <property type="match status" value="1"/>
</dbReference>
<comment type="caution">
    <text evidence="16">The sequence shown here is derived from an EMBL/GenBank/DDBJ whole genome shotgun (WGS) entry which is preliminary data.</text>
</comment>
<evidence type="ECO:0000256" key="12">
    <source>
        <dbReference type="ARBA" id="ARBA00066453"/>
    </source>
</evidence>
<dbReference type="GO" id="GO:0003955">
    <property type="term" value="F:NAD(P)H dehydrogenase (quinone) activity"/>
    <property type="evidence" value="ECO:0007669"/>
    <property type="project" value="TreeGrafter"/>
</dbReference>
<accession>A0A9X2WXH5</accession>
<evidence type="ECO:0000256" key="9">
    <source>
        <dbReference type="ARBA" id="ARBA00050821"/>
    </source>
</evidence>
<dbReference type="Proteomes" id="UP001155604">
    <property type="component" value="Unassembled WGS sequence"/>
</dbReference>
<name>A0A9X2WXH5_9GAMM</name>
<dbReference type="EMBL" id="JAMTCC010000043">
    <property type="protein sequence ID" value="MCT7947499.1"/>
    <property type="molecule type" value="Genomic_DNA"/>
</dbReference>
<reference evidence="16" key="1">
    <citation type="journal article" date="2023" name="Int. J. Syst. Evol. Microbiol.">
        <title>&lt;i&gt;Shewanella septentrionalis&lt;/i&gt; sp. nov. and &lt;i&gt;Shewanella holmiensis&lt;/i&gt; sp. nov., isolated from Baltic Sea water and sediments.</title>
        <authorList>
            <person name="Martin-Rodriguez A.J."/>
            <person name="Thorell K."/>
            <person name="Joffre E."/>
            <person name="Jensie-Markopoulos S."/>
            <person name="Moore E.R.B."/>
            <person name="Sjoling A."/>
        </authorList>
    </citation>
    <scope>NUCLEOTIDE SEQUENCE</scope>
    <source>
        <strain evidence="16">SP1W3</strain>
    </source>
</reference>
<protein>
    <recommendedName>
        <fullName evidence="13">Sulfide-quinone reductase</fullName>
        <ecNumber evidence="12">1.8.5.4</ecNumber>
    </recommendedName>
    <alternativeName>
        <fullName evidence="14">Sulfide:quinone oxidoreductase</fullName>
    </alternativeName>
</protein>
<comment type="cofactor">
    <cofactor evidence="1">
        <name>FAD</name>
        <dbReference type="ChEBI" id="CHEBI:57692"/>
    </cofactor>
</comment>
<evidence type="ECO:0000256" key="3">
    <source>
        <dbReference type="ARBA" id="ARBA00022630"/>
    </source>
</evidence>